<dbReference type="PROSITE" id="PS50994">
    <property type="entry name" value="INTEGRASE"/>
    <property type="match status" value="1"/>
</dbReference>
<dbReference type="AlphaFoldDB" id="A0A9Q8PGW5"/>
<reference evidence="3" key="1">
    <citation type="submission" date="2021-12" db="EMBL/GenBank/DDBJ databases">
        <authorList>
            <person name="Zaccaron A."/>
            <person name="Stergiopoulos I."/>
        </authorList>
    </citation>
    <scope>NUCLEOTIDE SEQUENCE</scope>
    <source>
        <strain evidence="3">Race5_Kim</strain>
    </source>
</reference>
<dbReference type="InterPro" id="IPR036397">
    <property type="entry name" value="RNaseH_sf"/>
</dbReference>
<dbReference type="Gene3D" id="3.30.420.10">
    <property type="entry name" value="Ribonuclease H-like superfamily/Ribonuclease H"/>
    <property type="match status" value="1"/>
</dbReference>
<dbReference type="SUPFAM" id="SSF53098">
    <property type="entry name" value="Ribonuclease H-like"/>
    <property type="match status" value="1"/>
</dbReference>
<dbReference type="Proteomes" id="UP000756132">
    <property type="component" value="Chromosome 9"/>
</dbReference>
<dbReference type="PANTHER" id="PTHR37984:SF5">
    <property type="entry name" value="PROTEIN NYNRIN-LIKE"/>
    <property type="match status" value="1"/>
</dbReference>
<accession>A0A9Q8PGW5</accession>
<dbReference type="EMBL" id="CP090171">
    <property type="protein sequence ID" value="UJO22424.1"/>
    <property type="molecule type" value="Genomic_DNA"/>
</dbReference>
<evidence type="ECO:0000313" key="3">
    <source>
        <dbReference type="EMBL" id="UJO22424.1"/>
    </source>
</evidence>
<sequence length="279" mass="32371">MYFKDLRKRLQEYIDHCPVCAENQTLRHKPFGFLNPIDVPEMPMAVQTADWIVKLPPTSEGFDALLTVTCKKSKRILLVPGRETWTAEEWADAYLTSLRKCSWMIPMALVCDRDPKWLSAFFRRLFGCLNARLLAATAHHPQTDGQSERTNQTVEIAMRYFVTANQDANWTDVLPDLQSFLNSSKNATTGVSPDQYLFGFDLNTDALIGLRQLPDEDFRALRLQYREQADEALDFANVRMKDRYDDKHERKTFDVGDYVYLRLYHGYKVHGEKSRKFGP</sequence>
<keyword evidence="1" id="KW-0694">RNA-binding</keyword>
<evidence type="ECO:0000313" key="4">
    <source>
        <dbReference type="Proteomes" id="UP000756132"/>
    </source>
</evidence>
<dbReference type="RefSeq" id="XP_047766790.1">
    <property type="nucleotide sequence ID" value="XM_047908363.1"/>
</dbReference>
<proteinExistence type="predicted"/>
<evidence type="ECO:0000256" key="1">
    <source>
        <dbReference type="ARBA" id="ARBA00022884"/>
    </source>
</evidence>
<dbReference type="InterPro" id="IPR012337">
    <property type="entry name" value="RNaseH-like_sf"/>
</dbReference>
<protein>
    <submittedName>
        <fullName evidence="3">Transposon Tf2-6 polyprotein</fullName>
    </submittedName>
</protein>
<dbReference type="GO" id="GO:0005634">
    <property type="term" value="C:nucleus"/>
    <property type="evidence" value="ECO:0007669"/>
    <property type="project" value="UniProtKB-ARBA"/>
</dbReference>
<keyword evidence="4" id="KW-1185">Reference proteome</keyword>
<dbReference type="PANTHER" id="PTHR37984">
    <property type="entry name" value="PROTEIN CBG26694"/>
    <property type="match status" value="1"/>
</dbReference>
<name>A0A9Q8PGW5_PASFU</name>
<dbReference type="InterPro" id="IPR050951">
    <property type="entry name" value="Retrovirus_Pol_polyprotein"/>
</dbReference>
<dbReference type="OrthoDB" id="3946086at2759"/>
<dbReference type="GO" id="GO:0015074">
    <property type="term" value="P:DNA integration"/>
    <property type="evidence" value="ECO:0007669"/>
    <property type="project" value="InterPro"/>
</dbReference>
<feature type="domain" description="Integrase catalytic" evidence="2">
    <location>
        <begin position="39"/>
        <end position="201"/>
    </location>
</feature>
<dbReference type="GeneID" id="71989093"/>
<dbReference type="GO" id="GO:0003723">
    <property type="term" value="F:RNA binding"/>
    <property type="evidence" value="ECO:0007669"/>
    <property type="project" value="UniProtKB-KW"/>
</dbReference>
<dbReference type="OMA" id="TANQDAN"/>
<dbReference type="KEGG" id="ffu:CLAFUR5_09215"/>
<evidence type="ECO:0000259" key="2">
    <source>
        <dbReference type="PROSITE" id="PS50994"/>
    </source>
</evidence>
<dbReference type="InterPro" id="IPR001584">
    <property type="entry name" value="Integrase_cat-core"/>
</dbReference>
<organism evidence="3 4">
    <name type="scientific">Passalora fulva</name>
    <name type="common">Tomato leaf mold</name>
    <name type="synonym">Cladosporium fulvum</name>
    <dbReference type="NCBI Taxonomy" id="5499"/>
    <lineage>
        <taxon>Eukaryota</taxon>
        <taxon>Fungi</taxon>
        <taxon>Dikarya</taxon>
        <taxon>Ascomycota</taxon>
        <taxon>Pezizomycotina</taxon>
        <taxon>Dothideomycetes</taxon>
        <taxon>Dothideomycetidae</taxon>
        <taxon>Mycosphaerellales</taxon>
        <taxon>Mycosphaerellaceae</taxon>
        <taxon>Fulvia</taxon>
    </lineage>
</organism>
<gene>
    <name evidence="3" type="ORF">CLAFUR5_09215</name>
</gene>
<reference evidence="3" key="2">
    <citation type="journal article" date="2022" name="Microb. Genom.">
        <title>A chromosome-scale genome assembly of the tomato pathogen Cladosporium fulvum reveals a compartmentalized genome architecture and the presence of a dispensable chromosome.</title>
        <authorList>
            <person name="Zaccaron A.Z."/>
            <person name="Chen L.H."/>
            <person name="Samaras A."/>
            <person name="Stergiopoulos I."/>
        </authorList>
    </citation>
    <scope>NUCLEOTIDE SEQUENCE</scope>
    <source>
        <strain evidence="3">Race5_Kim</strain>
    </source>
</reference>